<keyword evidence="1" id="KW-1185">Reference proteome</keyword>
<reference evidence="2" key="1">
    <citation type="submission" date="2019-12" db="UniProtKB">
        <authorList>
            <consortium name="WormBaseParasite"/>
        </authorList>
    </citation>
    <scope>IDENTIFICATION</scope>
</reference>
<dbReference type="Proteomes" id="UP000046395">
    <property type="component" value="Unassembled WGS sequence"/>
</dbReference>
<evidence type="ECO:0000313" key="1">
    <source>
        <dbReference type="Proteomes" id="UP000046395"/>
    </source>
</evidence>
<dbReference type="AlphaFoldDB" id="A0A5S6Q645"/>
<dbReference type="WBParaSite" id="TMUE_1000002665.1">
    <property type="protein sequence ID" value="TMUE_1000002665.1"/>
    <property type="gene ID" value="WBGene00298427"/>
</dbReference>
<accession>A0A5S6Q645</accession>
<sequence length="82" mass="9332">MPRAEVTGIPRSASSSLKFGVGEEDYSKSKSPWIFKRLCDWSQRAKAREIIRPVRYALESEDSEYVNEDLNLTPSAKKQAPQ</sequence>
<evidence type="ECO:0000313" key="2">
    <source>
        <dbReference type="WBParaSite" id="TMUE_1000002665.1"/>
    </source>
</evidence>
<name>A0A5S6Q645_TRIMR</name>
<dbReference type="STRING" id="70415.A0A5S6Q645"/>
<proteinExistence type="predicted"/>
<protein>
    <submittedName>
        <fullName evidence="2">Uncharacterized protein</fullName>
    </submittedName>
</protein>
<organism evidence="1 2">
    <name type="scientific">Trichuris muris</name>
    <name type="common">Mouse whipworm</name>
    <dbReference type="NCBI Taxonomy" id="70415"/>
    <lineage>
        <taxon>Eukaryota</taxon>
        <taxon>Metazoa</taxon>
        <taxon>Ecdysozoa</taxon>
        <taxon>Nematoda</taxon>
        <taxon>Enoplea</taxon>
        <taxon>Dorylaimia</taxon>
        <taxon>Trichinellida</taxon>
        <taxon>Trichuridae</taxon>
        <taxon>Trichuris</taxon>
    </lineage>
</organism>